<comment type="caution">
    <text evidence="5">The sequence shown here is derived from an EMBL/GenBank/DDBJ whole genome shotgun (WGS) entry which is preliminary data.</text>
</comment>
<protein>
    <submittedName>
        <fullName evidence="5">Transcriptional regulator with XRE-family HTH domain</fullName>
    </submittedName>
</protein>
<accession>A0A7V9Z4F0</accession>
<sequence length="426" mass="51561">MKIGDRLKFSRIKHKLTQEEVADGIISVSYLSKIENNQVVPSEEVLRLLCQRLGINNILKNRQDELTSKLLLWYKTITDKNRQEAARMYEEIKRTFDDVQGAESIAYFLLFEMRYHLLLKDIHTVEALLIKLRELYDTFDDVMKYYYYKFLGLLYYCKEKYEDALEYYKKAEQRFRSQSFEKWEEADLHYLLALVYSRLWRILGCINYAQHALAIYQSEYDLKRSAECHILLGICYRRYGEVDQAIECYSLAHKIAQIINDTELLGTIEHNLGYLMSMKHEHYEAIQHYKKSLLYKRNSSLQARFITLFSLIKEYYVSKNYKKALANVEESLQLLKREKDGMTTYYEYYLHFTVYQYLLSEDISENEFETFMKDRVLPYFQRFKKYEDVAQYAEYLAIYYEKRHKYKLASKFYKMSYQFLKNMINI</sequence>
<evidence type="ECO:0000259" key="4">
    <source>
        <dbReference type="PROSITE" id="PS50943"/>
    </source>
</evidence>
<proteinExistence type="predicted"/>
<dbReference type="InterPro" id="IPR010982">
    <property type="entry name" value="Lambda_DNA-bd_dom_sf"/>
</dbReference>
<gene>
    <name evidence="5" type="ORF">HNR31_000625</name>
</gene>
<dbReference type="SUPFAM" id="SSF47413">
    <property type="entry name" value="lambda repressor-like DNA-binding domains"/>
    <property type="match status" value="1"/>
</dbReference>
<keyword evidence="2 3" id="KW-0802">TPR repeat</keyword>
<dbReference type="Gene3D" id="1.25.40.10">
    <property type="entry name" value="Tetratricopeptide repeat domain"/>
    <property type="match status" value="1"/>
</dbReference>
<keyword evidence="6" id="KW-1185">Reference proteome</keyword>
<dbReference type="CDD" id="cd00093">
    <property type="entry name" value="HTH_XRE"/>
    <property type="match status" value="1"/>
</dbReference>
<dbReference type="RefSeq" id="WP_181554772.1">
    <property type="nucleotide sequence ID" value="NZ_CP064060.1"/>
</dbReference>
<feature type="domain" description="HTH cro/C1-type" evidence="4">
    <location>
        <begin position="7"/>
        <end position="59"/>
    </location>
</feature>
<evidence type="ECO:0000313" key="5">
    <source>
        <dbReference type="EMBL" id="MBA2873873.1"/>
    </source>
</evidence>
<dbReference type="EMBL" id="JACDUT010000001">
    <property type="protein sequence ID" value="MBA2873873.1"/>
    <property type="molecule type" value="Genomic_DNA"/>
</dbReference>
<dbReference type="AlphaFoldDB" id="A0A7V9Z4F0"/>
<dbReference type="Pfam" id="PF18801">
    <property type="entry name" value="RapH_N"/>
    <property type="match status" value="1"/>
</dbReference>
<evidence type="ECO:0000256" key="3">
    <source>
        <dbReference type="PROSITE-ProRule" id="PRU00339"/>
    </source>
</evidence>
<dbReference type="SUPFAM" id="SSF48452">
    <property type="entry name" value="TPR-like"/>
    <property type="match status" value="2"/>
</dbReference>
<evidence type="ECO:0000256" key="2">
    <source>
        <dbReference type="ARBA" id="ARBA00022803"/>
    </source>
</evidence>
<evidence type="ECO:0000256" key="1">
    <source>
        <dbReference type="ARBA" id="ARBA00022737"/>
    </source>
</evidence>
<dbReference type="InterPro" id="IPR011990">
    <property type="entry name" value="TPR-like_helical_dom_sf"/>
</dbReference>
<dbReference type="SMART" id="SM00530">
    <property type="entry name" value="HTH_XRE"/>
    <property type="match status" value="1"/>
</dbReference>
<dbReference type="InterPro" id="IPR001387">
    <property type="entry name" value="Cro/C1-type_HTH"/>
</dbReference>
<dbReference type="Gene3D" id="1.10.260.40">
    <property type="entry name" value="lambda repressor-like DNA-binding domains"/>
    <property type="match status" value="1"/>
</dbReference>
<dbReference type="GO" id="GO:0003677">
    <property type="term" value="F:DNA binding"/>
    <property type="evidence" value="ECO:0007669"/>
    <property type="project" value="InterPro"/>
</dbReference>
<evidence type="ECO:0000313" key="6">
    <source>
        <dbReference type="Proteomes" id="UP000523087"/>
    </source>
</evidence>
<name>A0A7V9Z4F0_9BACL</name>
<reference evidence="5 6" key="1">
    <citation type="submission" date="2020-07" db="EMBL/GenBank/DDBJ databases">
        <title>Genomic Encyclopedia of Type Strains, Phase IV (KMG-IV): sequencing the most valuable type-strain genomes for metagenomic binning, comparative biology and taxonomic classification.</title>
        <authorList>
            <person name="Goeker M."/>
        </authorList>
    </citation>
    <scope>NUCLEOTIDE SEQUENCE [LARGE SCALE GENOMIC DNA]</scope>
    <source>
        <strain evidence="5 6">DSM 15730</strain>
    </source>
</reference>
<dbReference type="PROSITE" id="PS50005">
    <property type="entry name" value="TPR"/>
    <property type="match status" value="1"/>
</dbReference>
<dbReference type="PANTHER" id="PTHR45641">
    <property type="entry name" value="TETRATRICOPEPTIDE REPEAT PROTEIN (AFU_ORTHOLOGUE AFUA_6G03870)"/>
    <property type="match status" value="1"/>
</dbReference>
<dbReference type="SMART" id="SM00028">
    <property type="entry name" value="TPR"/>
    <property type="match status" value="6"/>
</dbReference>
<dbReference type="Proteomes" id="UP000523087">
    <property type="component" value="Unassembled WGS sequence"/>
</dbReference>
<dbReference type="InterPro" id="IPR019734">
    <property type="entry name" value="TPR_rpt"/>
</dbReference>
<keyword evidence="1" id="KW-0677">Repeat</keyword>
<dbReference type="Pfam" id="PF01381">
    <property type="entry name" value="HTH_3"/>
    <property type="match status" value="1"/>
</dbReference>
<organism evidence="5 6">
    <name type="scientific">Thermaerobacillus caldiproteolyticus</name>
    <dbReference type="NCBI Taxonomy" id="247480"/>
    <lineage>
        <taxon>Bacteria</taxon>
        <taxon>Bacillati</taxon>
        <taxon>Bacillota</taxon>
        <taxon>Bacilli</taxon>
        <taxon>Bacillales</taxon>
        <taxon>Anoxybacillaceae</taxon>
        <taxon>Thermaerobacillus</taxon>
    </lineage>
</organism>
<feature type="repeat" description="TPR" evidence="3">
    <location>
        <begin position="145"/>
        <end position="178"/>
    </location>
</feature>
<dbReference type="PROSITE" id="PS50943">
    <property type="entry name" value="HTH_CROC1"/>
    <property type="match status" value="1"/>
</dbReference>